<dbReference type="KEGG" id="mend:L6E24_09835"/>
<dbReference type="Pfam" id="PF13546">
    <property type="entry name" value="DDE_5"/>
    <property type="match status" value="1"/>
</dbReference>
<dbReference type="PANTHER" id="PTHR33627">
    <property type="entry name" value="TRANSPOSASE"/>
    <property type="match status" value="1"/>
</dbReference>
<dbReference type="AlphaFoldDB" id="A0A9E7PKC8"/>
<evidence type="ECO:0000313" key="3">
    <source>
        <dbReference type="Proteomes" id="UP001060368"/>
    </source>
</evidence>
<dbReference type="EMBL" id="CP096115">
    <property type="protein sequence ID" value="UUX91669.1"/>
    <property type="molecule type" value="Genomic_DNA"/>
</dbReference>
<dbReference type="NCBIfam" id="NF033540">
    <property type="entry name" value="transpos_IS701"/>
    <property type="match status" value="1"/>
</dbReference>
<organism evidence="2 3">
    <name type="scientific">Methanoplanus endosymbiosus</name>
    <dbReference type="NCBI Taxonomy" id="33865"/>
    <lineage>
        <taxon>Archaea</taxon>
        <taxon>Methanobacteriati</taxon>
        <taxon>Methanobacteriota</taxon>
        <taxon>Stenosarchaea group</taxon>
        <taxon>Methanomicrobia</taxon>
        <taxon>Methanomicrobiales</taxon>
        <taxon>Methanomicrobiaceae</taxon>
        <taxon>Methanoplanus</taxon>
    </lineage>
</organism>
<dbReference type="PANTHER" id="PTHR33627:SF1">
    <property type="entry name" value="TRANSPOSASE"/>
    <property type="match status" value="1"/>
</dbReference>
<reference evidence="2" key="1">
    <citation type="submission" date="2022-04" db="EMBL/GenBank/DDBJ databases">
        <title>Complete genome of Methanoplanus endosymbiosus DSM 3599.</title>
        <authorList>
            <person name="Chen S.-C."/>
            <person name="You Y.-T."/>
            <person name="Zhou Y.-Z."/>
            <person name="Lai M.-C."/>
        </authorList>
    </citation>
    <scope>NUCLEOTIDE SEQUENCE</scope>
    <source>
        <strain evidence="2">DSM 3599</strain>
    </source>
</reference>
<dbReference type="InterPro" id="IPR012337">
    <property type="entry name" value="RNaseH-like_sf"/>
</dbReference>
<sequence>MTKRIRTFRSNLGQLPKSEVFIDFFKTKTNNLFPIGIDCIKGLFTIESRSNLTKISDWTSERDNQAFSHFLSNSPWDHSKITHWIYSNVNDFVGKNGALVIDEKGSKKKGKHSVGVKRQYSGNTGKVDNCQVGVYSCYVKAAKRIILDFKLYLPKEWCDDSERCDKAGIPQEYRIFKTKGELCLELIIRAIEEGVKFSFVCMDGFYGGIPQLLTKLEKMGITYMASVKSANRVYLEEPKYGIPPRKGKRGRMPTRIRVLNTSPIHISKIAKLADDWQKIEIRDSTKGLLEEEFIMRKVWRIDGKENRALPVLLLVRRELDENNKIVHKYSFCNDVTITSLKKLAEMQASRYWIERSFQDAVDLAKMDDYQVRGWRGWHHHIALVILAMFYLWLDFKNLASKTEFELTIYHMRLIIRCKYPLNPITSEKVAHIIVRNCINQERTKLSKSKKKCTTNVS</sequence>
<dbReference type="GeneID" id="74308003"/>
<dbReference type="InterPro" id="IPR038721">
    <property type="entry name" value="IS701-like_DDE_dom"/>
</dbReference>
<dbReference type="RefSeq" id="WP_257741823.1">
    <property type="nucleotide sequence ID" value="NZ_CP096115.1"/>
</dbReference>
<evidence type="ECO:0000313" key="2">
    <source>
        <dbReference type="EMBL" id="UUX91669.1"/>
    </source>
</evidence>
<dbReference type="SUPFAM" id="SSF53098">
    <property type="entry name" value="Ribonuclease H-like"/>
    <property type="match status" value="1"/>
</dbReference>
<accession>A0A9E7PKC8</accession>
<evidence type="ECO:0000259" key="1">
    <source>
        <dbReference type="Pfam" id="PF13546"/>
    </source>
</evidence>
<dbReference type="InterPro" id="IPR039365">
    <property type="entry name" value="IS701-like"/>
</dbReference>
<keyword evidence="3" id="KW-1185">Reference proteome</keyword>
<protein>
    <submittedName>
        <fullName evidence="2">IS701 family transposase</fullName>
    </submittedName>
</protein>
<proteinExistence type="predicted"/>
<gene>
    <name evidence="2" type="ORF">L6E24_09835</name>
</gene>
<dbReference type="Proteomes" id="UP001060368">
    <property type="component" value="Chromosome"/>
</dbReference>
<name>A0A9E7PKC8_9EURY</name>
<feature type="domain" description="Transposase IS701-like DDE" evidence="1">
    <location>
        <begin position="42"/>
        <end position="287"/>
    </location>
</feature>